<proteinExistence type="predicted"/>
<name>A0A934MI04_9HYPH</name>
<reference evidence="1" key="1">
    <citation type="submission" date="2020-12" db="EMBL/GenBank/DDBJ databases">
        <title>Bacterial taxonomy.</title>
        <authorList>
            <person name="Pan X."/>
        </authorList>
    </citation>
    <scope>NUCLEOTIDE SEQUENCE</scope>
    <source>
        <strain evidence="1">B2012</strain>
    </source>
</reference>
<gene>
    <name evidence="1" type="ORF">JCR33_21265</name>
</gene>
<protein>
    <submittedName>
        <fullName evidence="1">Uncharacterized protein</fullName>
    </submittedName>
</protein>
<dbReference type="EMBL" id="JAEKJA010000024">
    <property type="protein sequence ID" value="MBJ3778243.1"/>
    <property type="molecule type" value="Genomic_DNA"/>
</dbReference>
<comment type="caution">
    <text evidence="1">The sequence shown here is derived from an EMBL/GenBank/DDBJ whole genome shotgun (WGS) entry which is preliminary data.</text>
</comment>
<evidence type="ECO:0000313" key="1">
    <source>
        <dbReference type="EMBL" id="MBJ3778243.1"/>
    </source>
</evidence>
<dbReference type="Proteomes" id="UP000609531">
    <property type="component" value="Unassembled WGS sequence"/>
</dbReference>
<evidence type="ECO:0000313" key="2">
    <source>
        <dbReference type="Proteomes" id="UP000609531"/>
    </source>
</evidence>
<dbReference type="InterPro" id="IPR011051">
    <property type="entry name" value="RmlC_Cupin_sf"/>
</dbReference>
<dbReference type="InterPro" id="IPR014710">
    <property type="entry name" value="RmlC-like_jellyroll"/>
</dbReference>
<accession>A0A934MI04</accession>
<dbReference type="Gene3D" id="2.60.120.10">
    <property type="entry name" value="Jelly Rolls"/>
    <property type="match status" value="1"/>
</dbReference>
<organism evidence="1 2">
    <name type="scientific">Acuticoccus mangrovi</name>
    <dbReference type="NCBI Taxonomy" id="2796142"/>
    <lineage>
        <taxon>Bacteria</taxon>
        <taxon>Pseudomonadati</taxon>
        <taxon>Pseudomonadota</taxon>
        <taxon>Alphaproteobacteria</taxon>
        <taxon>Hyphomicrobiales</taxon>
        <taxon>Amorphaceae</taxon>
        <taxon>Acuticoccus</taxon>
    </lineage>
</organism>
<sequence length="218" mass="22229">MSGGAAPAALRLTVYDAAPGADGIALAGAAVFVYAASGEVSVVADGTVRTLSADDGAFADPGTRLTGDGAAWIYTVAGPDAPFLTGADIVLSEPLQPAFGAPFLVRADRIESTPGAQTPRHGHRGPGIRRLLKGRLLAEVGEKVERIAAGSAWFETGHDMVVGTNTGDGNAAFVRVMVLPMELRGGLSSFMPADEAEARKPRSVNARLFGETTIAAGG</sequence>
<keyword evidence="2" id="KW-1185">Reference proteome</keyword>
<dbReference type="RefSeq" id="WP_198884144.1">
    <property type="nucleotide sequence ID" value="NZ_JAEKJA010000024.1"/>
</dbReference>
<dbReference type="SUPFAM" id="SSF51182">
    <property type="entry name" value="RmlC-like cupins"/>
    <property type="match status" value="1"/>
</dbReference>
<dbReference type="AlphaFoldDB" id="A0A934MI04"/>